<accession>W4JR39</accession>
<gene>
    <name evidence="1" type="ORF">HETIRDRAFT_423213</name>
</gene>
<evidence type="ECO:0000313" key="1">
    <source>
        <dbReference type="EMBL" id="ETW75555.1"/>
    </source>
</evidence>
<dbReference type="Proteomes" id="UP000030671">
    <property type="component" value="Unassembled WGS sequence"/>
</dbReference>
<reference evidence="1 2" key="1">
    <citation type="journal article" date="2012" name="New Phytol.">
        <title>Insight into trade-off between wood decay and parasitism from the genome of a fungal forest pathogen.</title>
        <authorList>
            <person name="Olson A."/>
            <person name="Aerts A."/>
            <person name="Asiegbu F."/>
            <person name="Belbahri L."/>
            <person name="Bouzid O."/>
            <person name="Broberg A."/>
            <person name="Canback B."/>
            <person name="Coutinho P.M."/>
            <person name="Cullen D."/>
            <person name="Dalman K."/>
            <person name="Deflorio G."/>
            <person name="van Diepen L.T."/>
            <person name="Dunand C."/>
            <person name="Duplessis S."/>
            <person name="Durling M."/>
            <person name="Gonthier P."/>
            <person name="Grimwood J."/>
            <person name="Fossdal C.G."/>
            <person name="Hansson D."/>
            <person name="Henrissat B."/>
            <person name="Hietala A."/>
            <person name="Himmelstrand K."/>
            <person name="Hoffmeister D."/>
            <person name="Hogberg N."/>
            <person name="James T.Y."/>
            <person name="Karlsson M."/>
            <person name="Kohler A."/>
            <person name="Kues U."/>
            <person name="Lee Y.H."/>
            <person name="Lin Y.C."/>
            <person name="Lind M."/>
            <person name="Lindquist E."/>
            <person name="Lombard V."/>
            <person name="Lucas S."/>
            <person name="Lunden K."/>
            <person name="Morin E."/>
            <person name="Murat C."/>
            <person name="Park J."/>
            <person name="Raffaello T."/>
            <person name="Rouze P."/>
            <person name="Salamov A."/>
            <person name="Schmutz J."/>
            <person name="Solheim H."/>
            <person name="Stahlberg J."/>
            <person name="Velez H."/>
            <person name="de Vries R.P."/>
            <person name="Wiebenga A."/>
            <person name="Woodward S."/>
            <person name="Yakovlev I."/>
            <person name="Garbelotto M."/>
            <person name="Martin F."/>
            <person name="Grigoriev I.V."/>
            <person name="Stenlid J."/>
        </authorList>
    </citation>
    <scope>NUCLEOTIDE SEQUENCE [LARGE SCALE GENOMIC DNA]</scope>
    <source>
        <strain evidence="1 2">TC 32-1</strain>
    </source>
</reference>
<organism evidence="1 2">
    <name type="scientific">Heterobasidion irregulare (strain TC 32-1)</name>
    <dbReference type="NCBI Taxonomy" id="747525"/>
    <lineage>
        <taxon>Eukaryota</taxon>
        <taxon>Fungi</taxon>
        <taxon>Dikarya</taxon>
        <taxon>Basidiomycota</taxon>
        <taxon>Agaricomycotina</taxon>
        <taxon>Agaricomycetes</taxon>
        <taxon>Russulales</taxon>
        <taxon>Bondarzewiaceae</taxon>
        <taxon>Heterobasidion</taxon>
        <taxon>Heterobasidion annosum species complex</taxon>
    </lineage>
</organism>
<proteinExistence type="predicted"/>
<dbReference type="EMBL" id="KI925466">
    <property type="protein sequence ID" value="ETW75555.1"/>
    <property type="molecule type" value="Genomic_DNA"/>
</dbReference>
<name>W4JR39_HETIT</name>
<dbReference type="RefSeq" id="XP_009552955.1">
    <property type="nucleotide sequence ID" value="XM_009554660.1"/>
</dbReference>
<dbReference type="GeneID" id="20673881"/>
<protein>
    <submittedName>
        <fullName evidence="1">Uncharacterized protein</fullName>
    </submittedName>
</protein>
<dbReference type="InParanoid" id="W4JR39"/>
<dbReference type="HOGENOM" id="CLU_2922884_0_0_1"/>
<dbReference type="AlphaFoldDB" id="W4JR39"/>
<dbReference type="KEGG" id="hir:HETIRDRAFT_423213"/>
<evidence type="ECO:0000313" key="2">
    <source>
        <dbReference type="Proteomes" id="UP000030671"/>
    </source>
</evidence>
<sequence length="61" mass="6920">MRAADNRIHSSHSFDNDIVATFMLALLYLCHKSPFLATSTIRLETLAQPGQPFTFYRSFAV</sequence>
<keyword evidence="2" id="KW-1185">Reference proteome</keyword>